<evidence type="ECO:0008006" key="5">
    <source>
        <dbReference type="Google" id="ProtNLM"/>
    </source>
</evidence>
<dbReference type="Pfam" id="PF01814">
    <property type="entry name" value="Hemerythrin"/>
    <property type="match status" value="1"/>
</dbReference>
<dbReference type="SUPFAM" id="SSF55785">
    <property type="entry name" value="PYP-like sensor domain (PAS domain)"/>
    <property type="match status" value="1"/>
</dbReference>
<evidence type="ECO:0000256" key="1">
    <source>
        <dbReference type="SAM" id="MobiDB-lite"/>
    </source>
</evidence>
<accession>A0A644TC94</accession>
<dbReference type="Pfam" id="PF04282">
    <property type="entry name" value="DUF438"/>
    <property type="match status" value="1"/>
</dbReference>
<feature type="region of interest" description="Disordered" evidence="1">
    <location>
        <begin position="255"/>
        <end position="282"/>
    </location>
</feature>
<sequence>MADTTIIDPARQVELKKIIARLHGGEPASELKKEFAALIKGVSAAEVAAMEQSLIDGGMPVEEVQRLCEVHVQVFQQSLSLGKKPKELPGHPIHTMIEENRQARKKAFALVAAARSWAWGIGAAGPAASALEDLAQIIVHYTRKENQLFPYLERDNFTGPSRVMWGKHDEIRARFAEARKALKDSPKAFFKITKSLASSIRKMIFMEEHILIPESARRLSEKDWAEIRLGEEAIGFAWVKPDSLYDAGLVLASRMNPGKPENRGETQPEARMPESPAKTSPERGEELLELATGRIAREVLDLALKAMPVDISVVDENDKVLYYSDAPHRIFPRSPAVIGRSVQNCHPQKSVDVVNKILKAFKNKEKSKARFWIEMGGRFILIEYYALYDAAGTYRGTLEVSQDLTELRALEGQRRLLDWE</sequence>
<dbReference type="InterPro" id="IPR000014">
    <property type="entry name" value="PAS"/>
</dbReference>
<organism evidence="4">
    <name type="scientific">bioreactor metagenome</name>
    <dbReference type="NCBI Taxonomy" id="1076179"/>
    <lineage>
        <taxon>unclassified sequences</taxon>
        <taxon>metagenomes</taxon>
        <taxon>ecological metagenomes</taxon>
    </lineage>
</organism>
<dbReference type="Gene3D" id="3.30.450.20">
    <property type="entry name" value="PAS domain"/>
    <property type="match status" value="1"/>
</dbReference>
<dbReference type="Pfam" id="PF13596">
    <property type="entry name" value="PAS_10"/>
    <property type="match status" value="1"/>
</dbReference>
<feature type="compositionally biased region" description="Basic and acidic residues" evidence="1">
    <location>
        <begin position="260"/>
        <end position="272"/>
    </location>
</feature>
<dbReference type="InterPro" id="IPR007380">
    <property type="entry name" value="DUF438"/>
</dbReference>
<dbReference type="Gene3D" id="1.20.120.520">
    <property type="entry name" value="nmb1532 protein domain like"/>
    <property type="match status" value="1"/>
</dbReference>
<comment type="caution">
    <text evidence="4">The sequence shown here is derived from an EMBL/GenBank/DDBJ whole genome shotgun (WGS) entry which is preliminary data.</text>
</comment>
<reference evidence="4" key="1">
    <citation type="submission" date="2019-08" db="EMBL/GenBank/DDBJ databases">
        <authorList>
            <person name="Kucharzyk K."/>
            <person name="Murdoch R.W."/>
            <person name="Higgins S."/>
            <person name="Loffler F."/>
        </authorList>
    </citation>
    <scope>NUCLEOTIDE SEQUENCE</scope>
</reference>
<dbReference type="AlphaFoldDB" id="A0A644TC94"/>
<evidence type="ECO:0000259" key="2">
    <source>
        <dbReference type="Pfam" id="PF01814"/>
    </source>
</evidence>
<dbReference type="InterPro" id="IPR012312">
    <property type="entry name" value="Hemerythrin-like"/>
</dbReference>
<evidence type="ECO:0000313" key="4">
    <source>
        <dbReference type="EMBL" id="MPL64535.1"/>
    </source>
</evidence>
<evidence type="ECO:0000259" key="3">
    <source>
        <dbReference type="Pfam" id="PF04282"/>
    </source>
</evidence>
<dbReference type="PANTHER" id="PTHR39966">
    <property type="entry name" value="BLL2471 PROTEIN-RELATED"/>
    <property type="match status" value="1"/>
</dbReference>
<dbReference type="GO" id="GO:0005886">
    <property type="term" value="C:plasma membrane"/>
    <property type="evidence" value="ECO:0007669"/>
    <property type="project" value="TreeGrafter"/>
</dbReference>
<dbReference type="PANTHER" id="PTHR39966:SF3">
    <property type="entry name" value="DUF438 DOMAIN-CONTAINING PROTEIN"/>
    <property type="match status" value="1"/>
</dbReference>
<dbReference type="EMBL" id="VSSQ01000025">
    <property type="protein sequence ID" value="MPL64535.1"/>
    <property type="molecule type" value="Genomic_DNA"/>
</dbReference>
<dbReference type="InterPro" id="IPR035965">
    <property type="entry name" value="PAS-like_dom_sf"/>
</dbReference>
<feature type="domain" description="DUF438" evidence="3">
    <location>
        <begin position="15"/>
        <end position="80"/>
    </location>
</feature>
<dbReference type="CDD" id="cd00130">
    <property type="entry name" value="PAS"/>
    <property type="match status" value="1"/>
</dbReference>
<name>A0A644TC94_9ZZZZ</name>
<feature type="domain" description="Hemerythrin-like" evidence="2">
    <location>
        <begin position="91"/>
        <end position="213"/>
    </location>
</feature>
<gene>
    <name evidence="4" type="ORF">SDC9_10190</name>
</gene>
<proteinExistence type="predicted"/>
<protein>
    <recommendedName>
        <fullName evidence="5">Hemerythrin-like domain-containing protein</fullName>
    </recommendedName>
</protein>